<comment type="caution">
    <text evidence="13">The sequence shown here is derived from an EMBL/GenBank/DDBJ whole genome shotgun (WGS) entry which is preliminary data.</text>
</comment>
<evidence type="ECO:0000256" key="8">
    <source>
        <dbReference type="ARBA" id="ARBA00022989"/>
    </source>
</evidence>
<evidence type="ECO:0000256" key="3">
    <source>
        <dbReference type="ARBA" id="ARBA00022448"/>
    </source>
</evidence>
<dbReference type="SUPFAM" id="SSF52540">
    <property type="entry name" value="P-loop containing nucleoside triphosphate hydrolases"/>
    <property type="match status" value="2"/>
</dbReference>
<dbReference type="Proteomes" id="UP000286415">
    <property type="component" value="Unassembled WGS sequence"/>
</dbReference>
<gene>
    <name evidence="13" type="ORF">CSKR_102831</name>
</gene>
<dbReference type="GO" id="GO:0005319">
    <property type="term" value="F:lipid transporter activity"/>
    <property type="evidence" value="ECO:0007669"/>
    <property type="project" value="TreeGrafter"/>
</dbReference>
<evidence type="ECO:0000256" key="9">
    <source>
        <dbReference type="ARBA" id="ARBA00023136"/>
    </source>
</evidence>
<keyword evidence="4 11" id="KW-0812">Transmembrane</keyword>
<feature type="transmembrane region" description="Helical" evidence="11">
    <location>
        <begin position="1276"/>
        <end position="1302"/>
    </location>
</feature>
<feature type="compositionally biased region" description="Acidic residues" evidence="10">
    <location>
        <begin position="1884"/>
        <end position="1899"/>
    </location>
</feature>
<feature type="region of interest" description="Disordered" evidence="10">
    <location>
        <begin position="1882"/>
        <end position="1913"/>
    </location>
</feature>
<dbReference type="InterPro" id="IPR003593">
    <property type="entry name" value="AAA+_ATPase"/>
</dbReference>
<evidence type="ECO:0000256" key="7">
    <source>
        <dbReference type="ARBA" id="ARBA00022840"/>
    </source>
</evidence>
<evidence type="ECO:0000256" key="6">
    <source>
        <dbReference type="ARBA" id="ARBA00022741"/>
    </source>
</evidence>
<comment type="similarity">
    <text evidence="2">Belongs to the ABC transporter superfamily. ABCA family.</text>
</comment>
<evidence type="ECO:0000256" key="5">
    <source>
        <dbReference type="ARBA" id="ARBA00022737"/>
    </source>
</evidence>
<evidence type="ECO:0000313" key="13">
    <source>
        <dbReference type="EMBL" id="KAG5442063.1"/>
    </source>
</evidence>
<feature type="region of interest" description="Disordered" evidence="10">
    <location>
        <begin position="1"/>
        <end position="22"/>
    </location>
</feature>
<dbReference type="PROSITE" id="PS50893">
    <property type="entry name" value="ABC_TRANSPORTER_2"/>
    <property type="match status" value="2"/>
</dbReference>
<dbReference type="CDD" id="cd03263">
    <property type="entry name" value="ABC_subfamily_A"/>
    <property type="match status" value="2"/>
</dbReference>
<evidence type="ECO:0000313" key="14">
    <source>
        <dbReference type="Proteomes" id="UP000286415"/>
    </source>
</evidence>
<dbReference type="GO" id="GO:0016887">
    <property type="term" value="F:ATP hydrolysis activity"/>
    <property type="evidence" value="ECO:0007669"/>
    <property type="project" value="InterPro"/>
</dbReference>
<feature type="transmembrane region" description="Helical" evidence="11">
    <location>
        <begin position="1361"/>
        <end position="1385"/>
    </location>
</feature>
<feature type="transmembrane region" description="Helical" evidence="11">
    <location>
        <begin position="377"/>
        <end position="395"/>
    </location>
</feature>
<dbReference type="Pfam" id="PF00005">
    <property type="entry name" value="ABC_tran"/>
    <property type="match status" value="2"/>
</dbReference>
<organism evidence="13 14">
    <name type="scientific">Clonorchis sinensis</name>
    <name type="common">Chinese liver fluke</name>
    <dbReference type="NCBI Taxonomy" id="79923"/>
    <lineage>
        <taxon>Eukaryota</taxon>
        <taxon>Metazoa</taxon>
        <taxon>Spiralia</taxon>
        <taxon>Lophotrochozoa</taxon>
        <taxon>Platyhelminthes</taxon>
        <taxon>Trematoda</taxon>
        <taxon>Digenea</taxon>
        <taxon>Opisthorchiida</taxon>
        <taxon>Opisthorchiata</taxon>
        <taxon>Opisthorchiidae</taxon>
        <taxon>Clonorchis</taxon>
    </lineage>
</organism>
<dbReference type="EMBL" id="NIRI02000076">
    <property type="protein sequence ID" value="KAG5442063.1"/>
    <property type="molecule type" value="Genomic_DNA"/>
</dbReference>
<name>A0A3R7CGQ6_CLOSI</name>
<keyword evidence="14" id="KW-1185">Reference proteome</keyword>
<reference evidence="13 14" key="2">
    <citation type="journal article" date="2021" name="Genomics">
        <title>High-quality reference genome for Clonorchis sinensis.</title>
        <authorList>
            <person name="Young N.D."/>
            <person name="Stroehlein A.J."/>
            <person name="Kinkar L."/>
            <person name="Wang T."/>
            <person name="Sohn W.M."/>
            <person name="Chang B.C.H."/>
            <person name="Kaur P."/>
            <person name="Weisz D."/>
            <person name="Dudchenko O."/>
            <person name="Aiden E.L."/>
            <person name="Korhonen P.K."/>
            <person name="Gasser R.B."/>
        </authorList>
    </citation>
    <scope>NUCLEOTIDE SEQUENCE [LARGE SCALE GENOMIC DNA]</scope>
    <source>
        <strain evidence="13">Cs-k2</strain>
    </source>
</reference>
<evidence type="ECO:0000256" key="10">
    <source>
        <dbReference type="SAM" id="MobiDB-lite"/>
    </source>
</evidence>
<feature type="transmembrane region" description="Helical" evidence="11">
    <location>
        <begin position="343"/>
        <end position="365"/>
    </location>
</feature>
<feature type="compositionally biased region" description="Polar residues" evidence="10">
    <location>
        <begin position="1901"/>
        <end position="1913"/>
    </location>
</feature>
<sequence>MKPERPASLSSPSTSNLTNHAKRSSRMSVFARHYRALMWKNFVLRRRRPYFLVAELLVPVSIPVILLIIRSQEPDKPRPTCYSQTISMPSMGLLSYVQSMVCNFQYACQSTEPPPLQLPLMNPKFQPFIEKLIALSNDRWIRSILRGDAYGSGELLPSRETMTNITDLYNAFSQLSSDFLSPSPRTASARNRIINIFGFNISLSTLDFIGNLSVPVCGVPADQNDIGRLALELKSLLPSMTDGSDTLTVTEAMLTTKYIVEEKEQRLKEFTRIMGLSALIHWLGWFSITFLITGTSALIIVLMFKLGNIVPLANFFMLLLLSLSYIVAVIALTFLCSTFFTRANLGAIVTAMIYFILYLPTPLIFSNESAMTEATMFAASLSCQVAYSLGLFYFVRMETQGFGAQWQDFWKARFAEDVFSIGKCMLMLWVDAGIYFLLTWYVDNVYPGNYGLRRPFYFPFTRTYWVEGASRTVLATDGESMDSDDRDVRYFEPDQTRNAVGVTVLNVTKKYAKMRKPALENLSIKFYADQITSLLGHNGAGKSTLISILTGMITPSEGTAHVAGYDTQKQLREVHDHLGFCPQYNVLFDHLTVAEHFRFYGSVKGLSKLSVRKEIDMFLETLGFQDKRDCLSKTLSGGQKRKLSVAIAFIGDAPVIFLDEPTAGVDPFSRRSIWDLIIDLRKNRTIILTTHHMDEADVLGDRIAILSQGKLRCCGTSLFLKSNHGQGYYLILTRDRIEQTESTSISSNVEAVLDFVRQFMSDIQLVSVTSTEIVLQLPSRYAYDGQFSEFFKTLEADYAKTNCNVCEELRVLGIISYGLSDTSLEEVFLELAEDPSFELAESEIKPETTVEECNQEEGSHSKSNYFSRRKSQISALRVSARLAKYTDDGKLPLPATRQSLLNRTHVYASLSSGLDELVIDSTQLQPNCGQQMKAMFIKRFHYFKRYKLGWAIEFLLPISLIILTMLVVDYFHVSISNSPMSLNPWWMSPPQGAPLNVFYENQMYAKKDPDTTSGVMRTIRQVASIYENALTAAYGYTGTRCVPPNIYKFTPAKSSSCSHRISPPYWDPPEQLSSVARQLARNSSSVQCSCTKGTQDCPANAVQPELPPTVTLQTTDILYNLTAYNVTEYLLKTRDSFIYRRFGGLSFIVHPNPAARGELEMILDPSRRLYLELGQITPIIGNQPDPFWIQLADTVRLMLPPTHHFQIWFDNKGYVSAKGYLNMLQNLQLRLMAAKLKSTPFPPLSLEAERSYGIDNVNYPIDLPQKVLASRSNRSLLLDVTLAVFTMLALSFIPASFITFLVSEKQSGSKHLQFLSGLKPHVYWTSIYIWDIINFSISATLCILVFVAFRQDAFVGQDTVGTFIFLILFYGLAILPLHYAFSFVIRSPSTALVVMAITNLLLGSVTVMTTFFLDTLSQEQPNLIPVNSALKNVFLIFPQYCFGRGLYDLAFRKYILKYQNSGFIDVTPYQNPLSWDAIGKKLFALGLTTLFLAPFVLVIEQRFFIGRMRTYFHRRYPNLSQKRLNKLRKKLAELDAEQEEQLPDDVREEKERAHKFRQSNSVCPNPSVLATDLTKFFRRKKKPSVSRLCFAIHPAECFGLLGLNGAGKTTTFRMLTGSLSPTAGAAYVDGYHVINQMRQAHQSLGFCPQTDALLNTLTGRETLTLYARLRGVPESKIRQVVAKLLNDMGLAPHADKVAGKYSGGNRRKLSTAIAILGSPRVIFLDEPTSGMDPVGKRFLWDQILRLTKAGKAVVLTSHSMEECEALCNRLGIMVNGQFRCLGTVQQLKNRYGNGYIAEVRLTDKPQAEVDVRTTLQSEFPAVTVNKSYNRCHEYQFLQGVLMSKLFTVLNKLRENEWIDQYSVRQTTLDHVFVNFARMQVEPPEVSEGDDSISDVEEPNIETVSTSVEGWSSE</sequence>
<dbReference type="FunFam" id="3.40.50.300:FF:000298">
    <property type="entry name" value="ATP-binding cassette sub-family A member 12"/>
    <property type="match status" value="1"/>
</dbReference>
<dbReference type="OrthoDB" id="10255969at2759"/>
<dbReference type="GO" id="GO:0016020">
    <property type="term" value="C:membrane"/>
    <property type="evidence" value="ECO:0007669"/>
    <property type="project" value="UniProtKB-SubCell"/>
</dbReference>
<comment type="subcellular location">
    <subcellularLocation>
        <location evidence="1">Membrane</location>
        <topology evidence="1">Multi-pass membrane protein</topology>
    </subcellularLocation>
</comment>
<evidence type="ECO:0000256" key="1">
    <source>
        <dbReference type="ARBA" id="ARBA00004141"/>
    </source>
</evidence>
<feature type="transmembrane region" description="Helical" evidence="11">
    <location>
        <begin position="315"/>
        <end position="336"/>
    </location>
</feature>
<feature type="transmembrane region" description="Helical" evidence="11">
    <location>
        <begin position="273"/>
        <end position="303"/>
    </location>
</feature>
<dbReference type="PANTHER" id="PTHR19229:SF36">
    <property type="entry name" value="ATP-BINDING CASSETTE SUB-FAMILY A MEMBER 2"/>
    <property type="match status" value="1"/>
</dbReference>
<dbReference type="GO" id="GO:0005524">
    <property type="term" value="F:ATP binding"/>
    <property type="evidence" value="ECO:0007669"/>
    <property type="project" value="UniProtKB-KW"/>
</dbReference>
<accession>A0A3R7CGQ6</accession>
<evidence type="ECO:0000256" key="2">
    <source>
        <dbReference type="ARBA" id="ARBA00008869"/>
    </source>
</evidence>
<protein>
    <submittedName>
        <fullName evidence="13">ATP-binding cassette sub- A member 1</fullName>
    </submittedName>
</protein>
<dbReference type="SMR" id="A0A3R7CGQ6"/>
<dbReference type="PANTHER" id="PTHR19229">
    <property type="entry name" value="ATP-BINDING CASSETTE TRANSPORTER SUBFAMILY A ABCA"/>
    <property type="match status" value="1"/>
</dbReference>
<evidence type="ECO:0000259" key="12">
    <source>
        <dbReference type="PROSITE" id="PS50893"/>
    </source>
</evidence>
<evidence type="ECO:0000256" key="11">
    <source>
        <dbReference type="SAM" id="Phobius"/>
    </source>
</evidence>
<keyword evidence="5" id="KW-0677">Repeat</keyword>
<proteinExistence type="inferred from homology"/>
<dbReference type="InterPro" id="IPR003439">
    <property type="entry name" value="ABC_transporter-like_ATP-bd"/>
</dbReference>
<feature type="transmembrane region" description="Helical" evidence="11">
    <location>
        <begin position="1392"/>
        <end position="1413"/>
    </location>
</feature>
<dbReference type="GO" id="GO:0140359">
    <property type="term" value="F:ABC-type transporter activity"/>
    <property type="evidence" value="ECO:0007669"/>
    <property type="project" value="InterPro"/>
</dbReference>
<dbReference type="InParanoid" id="A0A3R7CGQ6"/>
<dbReference type="InterPro" id="IPR013525">
    <property type="entry name" value="ABC2_TM"/>
</dbReference>
<dbReference type="Gene3D" id="3.40.50.300">
    <property type="entry name" value="P-loop containing nucleotide triphosphate hydrolases"/>
    <property type="match status" value="2"/>
</dbReference>
<feature type="domain" description="ABC transporter" evidence="12">
    <location>
        <begin position="502"/>
        <end position="733"/>
    </location>
</feature>
<feature type="domain" description="ABC transporter" evidence="12">
    <location>
        <begin position="1568"/>
        <end position="1800"/>
    </location>
</feature>
<dbReference type="STRING" id="79923.A0A3R7CGQ6"/>
<dbReference type="PROSITE" id="PS00211">
    <property type="entry name" value="ABC_TRANSPORTER_1"/>
    <property type="match status" value="1"/>
</dbReference>
<dbReference type="InterPro" id="IPR017871">
    <property type="entry name" value="ABC_transporter-like_CS"/>
</dbReference>
<dbReference type="SMART" id="SM00382">
    <property type="entry name" value="AAA"/>
    <property type="match status" value="2"/>
</dbReference>
<dbReference type="Pfam" id="PF12698">
    <property type="entry name" value="ABC2_membrane_3"/>
    <property type="match status" value="2"/>
</dbReference>
<keyword evidence="7 13" id="KW-0067">ATP-binding</keyword>
<keyword evidence="3" id="KW-0813">Transport</keyword>
<feature type="transmembrane region" description="Helical" evidence="11">
    <location>
        <begin position="1322"/>
        <end position="1349"/>
    </location>
</feature>
<dbReference type="InterPro" id="IPR026082">
    <property type="entry name" value="ABCA"/>
</dbReference>
<keyword evidence="8 11" id="KW-1133">Transmembrane helix</keyword>
<dbReference type="FunFam" id="3.40.50.300:FF:000327">
    <property type="entry name" value="ATP-binding cassette sub-family A member 3"/>
    <property type="match status" value="1"/>
</dbReference>
<keyword evidence="6" id="KW-0547">Nucleotide-binding</keyword>
<keyword evidence="9 11" id="KW-0472">Membrane</keyword>
<feature type="transmembrane region" description="Helical" evidence="11">
    <location>
        <begin position="1482"/>
        <end position="1505"/>
    </location>
</feature>
<feature type="compositionally biased region" description="Low complexity" evidence="10">
    <location>
        <begin position="1"/>
        <end position="19"/>
    </location>
</feature>
<feature type="transmembrane region" description="Helical" evidence="11">
    <location>
        <begin position="50"/>
        <end position="69"/>
    </location>
</feature>
<feature type="transmembrane region" description="Helical" evidence="11">
    <location>
        <begin position="948"/>
        <end position="971"/>
    </location>
</feature>
<dbReference type="InterPro" id="IPR027417">
    <property type="entry name" value="P-loop_NTPase"/>
</dbReference>
<evidence type="ECO:0000256" key="4">
    <source>
        <dbReference type="ARBA" id="ARBA00022692"/>
    </source>
</evidence>
<reference evidence="13 14" key="1">
    <citation type="journal article" date="2018" name="Biotechnol. Adv.">
        <title>Improved genomic resources and new bioinformatic workflow for the carcinogenic parasite Clonorchis sinensis: Biotechnological implications.</title>
        <authorList>
            <person name="Wang D."/>
            <person name="Korhonen P.K."/>
            <person name="Gasser R.B."/>
            <person name="Young N.D."/>
        </authorList>
    </citation>
    <scope>NUCLEOTIDE SEQUENCE [LARGE SCALE GENOMIC DNA]</scope>
    <source>
        <strain evidence="13">Cs-k2</strain>
    </source>
</reference>